<evidence type="ECO:0000313" key="1">
    <source>
        <dbReference type="EMBL" id="CAN0477893.1"/>
    </source>
</evidence>
<reference evidence="1" key="1">
    <citation type="submission" date="2023-05" db="EMBL/GenBank/DDBJ databases">
        <authorList>
            <consortium name="ELIXIR-Norway"/>
        </authorList>
    </citation>
    <scope>NUCLEOTIDE SEQUENCE</scope>
</reference>
<organism evidence="1 2">
    <name type="scientific">Rangifer tarandus platyrhynchus</name>
    <name type="common">Svalbard reindeer</name>
    <dbReference type="NCBI Taxonomy" id="3082113"/>
    <lineage>
        <taxon>Eukaryota</taxon>
        <taxon>Metazoa</taxon>
        <taxon>Chordata</taxon>
        <taxon>Craniata</taxon>
        <taxon>Vertebrata</taxon>
        <taxon>Euteleostomi</taxon>
        <taxon>Mammalia</taxon>
        <taxon>Eutheria</taxon>
        <taxon>Laurasiatheria</taxon>
        <taxon>Artiodactyla</taxon>
        <taxon>Ruminantia</taxon>
        <taxon>Pecora</taxon>
        <taxon>Cervidae</taxon>
        <taxon>Odocoileinae</taxon>
        <taxon>Rangifer</taxon>
    </lineage>
</organism>
<gene>
    <name evidence="1" type="ORF">MRATA1EN22A_LOCUS20843</name>
</gene>
<dbReference type="Proteomes" id="UP001162501">
    <property type="component" value="Chromosome 32"/>
</dbReference>
<sequence length="53" mass="5599">MPLGNQRAPNVCQCPVIGLAAAIVCSHPGRLRGKMMTPGKSSQVYSVFGLRLS</sequence>
<name>A0AC59ZPC4_RANTA</name>
<protein>
    <submittedName>
        <fullName evidence="1">Uncharacterized protein</fullName>
    </submittedName>
</protein>
<reference evidence="1" key="2">
    <citation type="submission" date="2025-03" db="EMBL/GenBank/DDBJ databases">
        <authorList>
            <consortium name="ELIXIR-Norway"/>
            <consortium name="Elixir Norway"/>
        </authorList>
    </citation>
    <scope>NUCLEOTIDE SEQUENCE</scope>
</reference>
<proteinExistence type="predicted"/>
<accession>A0AC59ZPC4</accession>
<evidence type="ECO:0000313" key="2">
    <source>
        <dbReference type="Proteomes" id="UP001162501"/>
    </source>
</evidence>
<dbReference type="EMBL" id="OX596116">
    <property type="protein sequence ID" value="CAN0477893.1"/>
    <property type="molecule type" value="Genomic_DNA"/>
</dbReference>
<feature type="non-terminal residue" evidence="1">
    <location>
        <position position="53"/>
    </location>
</feature>